<keyword evidence="5" id="KW-0829">Tyrosine-protein kinase</keyword>
<evidence type="ECO:0000256" key="3">
    <source>
        <dbReference type="ARBA" id="ARBA00022777"/>
    </source>
</evidence>
<dbReference type="PROSITE" id="PS50011">
    <property type="entry name" value="PROTEIN_KINASE_DOM"/>
    <property type="match status" value="1"/>
</dbReference>
<keyword evidence="1" id="KW-0808">Transferase</keyword>
<dbReference type="InterPro" id="IPR050122">
    <property type="entry name" value="RTK"/>
</dbReference>
<dbReference type="InterPro" id="IPR020635">
    <property type="entry name" value="Tyr_kinase_cat_dom"/>
</dbReference>
<evidence type="ECO:0000256" key="7">
    <source>
        <dbReference type="SAM" id="Phobius"/>
    </source>
</evidence>
<keyword evidence="2" id="KW-0547">Nucleotide-binding</keyword>
<sequence>MINNVPNNGYQYGHNYPPPTPEPPPPTREPPPPTRNTPPHNGNPPPPPTIIDCSPKALKPLNGYILPECAQIVRNTPDELYNPNDPCHDRIPGGCVAPPPPHPSFMNQAKKGWNPKVVLGIVLGIGIPLLIIILSVAVLAVIIYRRKRRLEKIFANNNAENVIKKESTSTYGNEKNVEESIESKSIDPWLLKKRNLFIEYDQKLGTGAFCNVFKGHIKGDAPIKQVYPNLIAVNRFSNCEVAAKVLPAFASDLSKMDFLQQFLHTKGVIHRDVAARNVLVDGYNVCKVGDFGLCRIQENSLYSAQGGKVPIRWMAPESLKLHEFSFKSDVWSYGILLFELFSLGEVPFASQEQLELLNYIERSARLAKPEFCPDEIYSLMDKCWKYQPEDRPTFRDICSILTEILENATSEYGYLQAIPDEPFAREEINKICVE</sequence>
<feature type="region of interest" description="Disordered" evidence="6">
    <location>
        <begin position="1"/>
        <end position="51"/>
    </location>
</feature>
<dbReference type="GO" id="GO:0007169">
    <property type="term" value="P:cell surface receptor protein tyrosine kinase signaling pathway"/>
    <property type="evidence" value="ECO:0007669"/>
    <property type="project" value="TreeGrafter"/>
</dbReference>
<dbReference type="SUPFAM" id="SSF56112">
    <property type="entry name" value="Protein kinase-like (PK-like)"/>
    <property type="match status" value="1"/>
</dbReference>
<evidence type="ECO:0000256" key="5">
    <source>
        <dbReference type="ARBA" id="ARBA00023137"/>
    </source>
</evidence>
<feature type="compositionally biased region" description="Pro residues" evidence="6">
    <location>
        <begin position="16"/>
        <end position="49"/>
    </location>
</feature>
<dbReference type="FunFam" id="1.10.510.10:FF:000554">
    <property type="entry name" value="Predicted protein"/>
    <property type="match status" value="1"/>
</dbReference>
<dbReference type="SMART" id="SM00219">
    <property type="entry name" value="TyrKc"/>
    <property type="match status" value="1"/>
</dbReference>
<evidence type="ECO:0000259" key="8">
    <source>
        <dbReference type="PROSITE" id="PS50011"/>
    </source>
</evidence>
<dbReference type="PROSITE" id="PS00109">
    <property type="entry name" value="PROTEIN_KINASE_TYR"/>
    <property type="match status" value="1"/>
</dbReference>
<feature type="compositionally biased region" description="Polar residues" evidence="6">
    <location>
        <begin position="1"/>
        <end position="10"/>
    </location>
</feature>
<name>A0A914C1Z0_9BILA</name>
<dbReference type="InterPro" id="IPR001245">
    <property type="entry name" value="Ser-Thr/Tyr_kinase_cat_dom"/>
</dbReference>
<dbReference type="Proteomes" id="UP000887540">
    <property type="component" value="Unplaced"/>
</dbReference>
<dbReference type="PANTHER" id="PTHR24416:SF600">
    <property type="entry name" value="PDGF- AND VEGF-RECEPTOR RELATED, ISOFORM J"/>
    <property type="match status" value="1"/>
</dbReference>
<dbReference type="GO" id="GO:0005524">
    <property type="term" value="F:ATP binding"/>
    <property type="evidence" value="ECO:0007669"/>
    <property type="project" value="UniProtKB-KW"/>
</dbReference>
<evidence type="ECO:0000313" key="9">
    <source>
        <dbReference type="Proteomes" id="UP000887540"/>
    </source>
</evidence>
<dbReference type="WBParaSite" id="ACRNAN_Path_1545.g6023.t1">
    <property type="protein sequence ID" value="ACRNAN_Path_1545.g6023.t1"/>
    <property type="gene ID" value="ACRNAN_Path_1545.g6023"/>
</dbReference>
<keyword evidence="7" id="KW-0812">Transmembrane</keyword>
<keyword evidence="9" id="KW-1185">Reference proteome</keyword>
<keyword evidence="4" id="KW-0067">ATP-binding</keyword>
<feature type="domain" description="Protein kinase" evidence="8">
    <location>
        <begin position="117"/>
        <end position="405"/>
    </location>
</feature>
<dbReference type="Gene3D" id="1.10.510.10">
    <property type="entry name" value="Transferase(Phosphotransferase) domain 1"/>
    <property type="match status" value="1"/>
</dbReference>
<dbReference type="GO" id="GO:0005886">
    <property type="term" value="C:plasma membrane"/>
    <property type="evidence" value="ECO:0007669"/>
    <property type="project" value="TreeGrafter"/>
</dbReference>
<evidence type="ECO:0000256" key="1">
    <source>
        <dbReference type="ARBA" id="ARBA00022679"/>
    </source>
</evidence>
<dbReference type="InterPro" id="IPR011009">
    <property type="entry name" value="Kinase-like_dom_sf"/>
</dbReference>
<evidence type="ECO:0000256" key="2">
    <source>
        <dbReference type="ARBA" id="ARBA00022741"/>
    </source>
</evidence>
<dbReference type="PRINTS" id="PR00109">
    <property type="entry name" value="TYRKINASE"/>
</dbReference>
<dbReference type="InterPro" id="IPR000719">
    <property type="entry name" value="Prot_kinase_dom"/>
</dbReference>
<organism evidence="9 10">
    <name type="scientific">Acrobeloides nanus</name>
    <dbReference type="NCBI Taxonomy" id="290746"/>
    <lineage>
        <taxon>Eukaryota</taxon>
        <taxon>Metazoa</taxon>
        <taxon>Ecdysozoa</taxon>
        <taxon>Nematoda</taxon>
        <taxon>Chromadorea</taxon>
        <taxon>Rhabditida</taxon>
        <taxon>Tylenchina</taxon>
        <taxon>Cephalobomorpha</taxon>
        <taxon>Cephaloboidea</taxon>
        <taxon>Cephalobidae</taxon>
        <taxon>Acrobeloides</taxon>
    </lineage>
</organism>
<dbReference type="GO" id="GO:0043235">
    <property type="term" value="C:receptor complex"/>
    <property type="evidence" value="ECO:0007669"/>
    <property type="project" value="TreeGrafter"/>
</dbReference>
<evidence type="ECO:0000256" key="4">
    <source>
        <dbReference type="ARBA" id="ARBA00022840"/>
    </source>
</evidence>
<dbReference type="PANTHER" id="PTHR24416">
    <property type="entry name" value="TYROSINE-PROTEIN KINASE RECEPTOR"/>
    <property type="match status" value="1"/>
</dbReference>
<proteinExistence type="predicted"/>
<dbReference type="GO" id="GO:0004714">
    <property type="term" value="F:transmembrane receptor protein tyrosine kinase activity"/>
    <property type="evidence" value="ECO:0007669"/>
    <property type="project" value="TreeGrafter"/>
</dbReference>
<dbReference type="AlphaFoldDB" id="A0A914C1Z0"/>
<dbReference type="InterPro" id="IPR008266">
    <property type="entry name" value="Tyr_kinase_AS"/>
</dbReference>
<protein>
    <submittedName>
        <fullName evidence="10">Protein kinase domain-containing protein</fullName>
    </submittedName>
</protein>
<keyword evidence="7" id="KW-1133">Transmembrane helix</keyword>
<accession>A0A914C1Z0</accession>
<keyword evidence="3" id="KW-0418">Kinase</keyword>
<reference evidence="10" key="1">
    <citation type="submission" date="2022-11" db="UniProtKB">
        <authorList>
            <consortium name="WormBaseParasite"/>
        </authorList>
    </citation>
    <scope>IDENTIFICATION</scope>
</reference>
<evidence type="ECO:0000313" key="10">
    <source>
        <dbReference type="WBParaSite" id="ACRNAN_Path_1545.g6023.t1"/>
    </source>
</evidence>
<dbReference type="Pfam" id="PF07714">
    <property type="entry name" value="PK_Tyr_Ser-Thr"/>
    <property type="match status" value="1"/>
</dbReference>
<feature type="transmembrane region" description="Helical" evidence="7">
    <location>
        <begin position="117"/>
        <end position="144"/>
    </location>
</feature>
<keyword evidence="7" id="KW-0472">Membrane</keyword>
<evidence type="ECO:0000256" key="6">
    <source>
        <dbReference type="SAM" id="MobiDB-lite"/>
    </source>
</evidence>